<name>A0A378JLN7_9GAMM</name>
<dbReference type="Gene3D" id="3.30.70.270">
    <property type="match status" value="1"/>
</dbReference>
<evidence type="ECO:0000256" key="1">
    <source>
        <dbReference type="ARBA" id="ARBA00001946"/>
    </source>
</evidence>
<evidence type="ECO:0000259" key="5">
    <source>
        <dbReference type="PROSITE" id="PS50110"/>
    </source>
</evidence>
<dbReference type="Gene3D" id="3.40.50.2300">
    <property type="match status" value="1"/>
</dbReference>
<dbReference type="PANTHER" id="PTHR45138:SF9">
    <property type="entry name" value="DIGUANYLATE CYCLASE DGCM-RELATED"/>
    <property type="match status" value="1"/>
</dbReference>
<dbReference type="FunFam" id="3.30.70.270:FF:000001">
    <property type="entry name" value="Diguanylate cyclase domain protein"/>
    <property type="match status" value="1"/>
</dbReference>
<dbReference type="InterPro" id="IPR029787">
    <property type="entry name" value="Nucleotide_cyclase"/>
</dbReference>
<dbReference type="EMBL" id="UGOD01000001">
    <property type="protein sequence ID" value="STX52135.1"/>
    <property type="molecule type" value="Genomic_DNA"/>
</dbReference>
<reference evidence="7 8" key="1">
    <citation type="submission" date="2018-06" db="EMBL/GenBank/DDBJ databases">
        <authorList>
            <consortium name="Pathogen Informatics"/>
            <person name="Doyle S."/>
        </authorList>
    </citation>
    <scope>NUCLEOTIDE SEQUENCE [LARGE SCALE GENOMIC DNA]</scope>
    <source>
        <strain evidence="7 8">NCTC13316</strain>
    </source>
</reference>
<dbReference type="CDD" id="cd00156">
    <property type="entry name" value="REC"/>
    <property type="match status" value="1"/>
</dbReference>
<dbReference type="CDD" id="cd01949">
    <property type="entry name" value="GGDEF"/>
    <property type="match status" value="1"/>
</dbReference>
<dbReference type="SUPFAM" id="SSF52172">
    <property type="entry name" value="CheY-like"/>
    <property type="match status" value="1"/>
</dbReference>
<protein>
    <recommendedName>
        <fullName evidence="2">diguanylate cyclase</fullName>
        <ecNumber evidence="2">2.7.7.65</ecNumber>
    </recommendedName>
</protein>
<dbReference type="SMART" id="SM00448">
    <property type="entry name" value="REC"/>
    <property type="match status" value="1"/>
</dbReference>
<evidence type="ECO:0000256" key="3">
    <source>
        <dbReference type="ARBA" id="ARBA00034247"/>
    </source>
</evidence>
<dbReference type="GO" id="GO:0043709">
    <property type="term" value="P:cell adhesion involved in single-species biofilm formation"/>
    <property type="evidence" value="ECO:0007669"/>
    <property type="project" value="TreeGrafter"/>
</dbReference>
<comment type="catalytic activity">
    <reaction evidence="3">
        <text>2 GTP = 3',3'-c-di-GMP + 2 diphosphate</text>
        <dbReference type="Rhea" id="RHEA:24898"/>
        <dbReference type="ChEBI" id="CHEBI:33019"/>
        <dbReference type="ChEBI" id="CHEBI:37565"/>
        <dbReference type="ChEBI" id="CHEBI:58805"/>
        <dbReference type="EC" id="2.7.7.65"/>
    </reaction>
</comment>
<dbReference type="InterPro" id="IPR001789">
    <property type="entry name" value="Sig_transdc_resp-reg_receiver"/>
</dbReference>
<feature type="domain" description="Response regulatory" evidence="5">
    <location>
        <begin position="31"/>
        <end position="147"/>
    </location>
</feature>
<evidence type="ECO:0000256" key="2">
    <source>
        <dbReference type="ARBA" id="ARBA00012528"/>
    </source>
</evidence>
<dbReference type="GO" id="GO:0005886">
    <property type="term" value="C:plasma membrane"/>
    <property type="evidence" value="ECO:0007669"/>
    <property type="project" value="TreeGrafter"/>
</dbReference>
<comment type="cofactor">
    <cofactor evidence="1">
        <name>Mg(2+)</name>
        <dbReference type="ChEBI" id="CHEBI:18420"/>
    </cofactor>
</comment>
<dbReference type="SUPFAM" id="SSF55073">
    <property type="entry name" value="Nucleotide cyclase"/>
    <property type="match status" value="1"/>
</dbReference>
<gene>
    <name evidence="7" type="primary">pleD_3</name>
    <name evidence="7" type="ORF">NCTC13316_02239</name>
</gene>
<dbReference type="RefSeq" id="WP_160116201.1">
    <property type="nucleotide sequence ID" value="NZ_CAAAHP010000018.1"/>
</dbReference>
<dbReference type="GO" id="GO:0052621">
    <property type="term" value="F:diguanylate cyclase activity"/>
    <property type="evidence" value="ECO:0007669"/>
    <property type="project" value="UniProtKB-EC"/>
</dbReference>
<dbReference type="PANTHER" id="PTHR45138">
    <property type="entry name" value="REGULATORY COMPONENTS OF SENSORY TRANSDUCTION SYSTEM"/>
    <property type="match status" value="1"/>
</dbReference>
<dbReference type="InterPro" id="IPR043128">
    <property type="entry name" value="Rev_trsase/Diguanyl_cyclase"/>
</dbReference>
<evidence type="ECO:0000313" key="8">
    <source>
        <dbReference type="Proteomes" id="UP000254794"/>
    </source>
</evidence>
<feature type="domain" description="GGDEF" evidence="6">
    <location>
        <begin position="187"/>
        <end position="318"/>
    </location>
</feature>
<proteinExistence type="predicted"/>
<dbReference type="InterPro" id="IPR011006">
    <property type="entry name" value="CheY-like_superfamily"/>
</dbReference>
<organism evidence="7 8">
    <name type="scientific">Legionella busanensis</name>
    <dbReference type="NCBI Taxonomy" id="190655"/>
    <lineage>
        <taxon>Bacteria</taxon>
        <taxon>Pseudomonadati</taxon>
        <taxon>Pseudomonadota</taxon>
        <taxon>Gammaproteobacteria</taxon>
        <taxon>Legionellales</taxon>
        <taxon>Legionellaceae</taxon>
        <taxon>Legionella</taxon>
    </lineage>
</organism>
<evidence type="ECO:0000256" key="4">
    <source>
        <dbReference type="PROSITE-ProRule" id="PRU00169"/>
    </source>
</evidence>
<dbReference type="GO" id="GO:1902201">
    <property type="term" value="P:negative regulation of bacterial-type flagellum-dependent cell motility"/>
    <property type="evidence" value="ECO:0007669"/>
    <property type="project" value="TreeGrafter"/>
</dbReference>
<dbReference type="NCBIfam" id="TIGR00254">
    <property type="entry name" value="GGDEF"/>
    <property type="match status" value="1"/>
</dbReference>
<feature type="modified residue" description="4-aspartylphosphate" evidence="4">
    <location>
        <position position="80"/>
    </location>
</feature>
<dbReference type="Pfam" id="PF00990">
    <property type="entry name" value="GGDEF"/>
    <property type="match status" value="1"/>
</dbReference>
<sequence>MRCLFQKPVDMFYLIQMINQKCYFATDIPFRILIVDDSESLGEYYSLILKQAGMVAQSITDPMDIFTYLESFRPDLIFMDIYMPECTGLELESVLRQENKYNKIPIIFLSTKHDKRKQLNTLCVGSDDFLTRPITPAHLISAVRTRSQRAGVLNYYMSTNSLTGLLNHSSFLKRLELELDYSKQIGASLSLIMIDIDHFKKVNDTYGHPFGDVVIKRLATLLTLRSRSQDIVGRYGGEEFAIVLPRTNVKQSKKLIDELRQQFSQNSFNNTNNVFVTFSAGITQMNEDSDMKKMIDQADRALYDAKHLGRNQTVIFENKL</sequence>
<dbReference type="InterPro" id="IPR050469">
    <property type="entry name" value="Diguanylate_Cyclase"/>
</dbReference>
<dbReference type="PROSITE" id="PS50110">
    <property type="entry name" value="RESPONSE_REGULATORY"/>
    <property type="match status" value="1"/>
</dbReference>
<dbReference type="AlphaFoldDB" id="A0A378JLN7"/>
<evidence type="ECO:0000313" key="7">
    <source>
        <dbReference type="EMBL" id="STX52135.1"/>
    </source>
</evidence>
<dbReference type="OrthoDB" id="9812260at2"/>
<dbReference type="PROSITE" id="PS50887">
    <property type="entry name" value="GGDEF"/>
    <property type="match status" value="1"/>
</dbReference>
<dbReference type="Proteomes" id="UP000254794">
    <property type="component" value="Unassembled WGS sequence"/>
</dbReference>
<dbReference type="EC" id="2.7.7.65" evidence="2"/>
<dbReference type="GO" id="GO:0000160">
    <property type="term" value="P:phosphorelay signal transduction system"/>
    <property type="evidence" value="ECO:0007669"/>
    <property type="project" value="InterPro"/>
</dbReference>
<dbReference type="InterPro" id="IPR000160">
    <property type="entry name" value="GGDEF_dom"/>
</dbReference>
<keyword evidence="8" id="KW-1185">Reference proteome</keyword>
<keyword evidence="4" id="KW-0597">Phosphoprotein</keyword>
<accession>A0A378JLN7</accession>
<dbReference type="Pfam" id="PF00072">
    <property type="entry name" value="Response_reg"/>
    <property type="match status" value="1"/>
</dbReference>
<dbReference type="SMART" id="SM00267">
    <property type="entry name" value="GGDEF"/>
    <property type="match status" value="1"/>
</dbReference>
<evidence type="ECO:0000259" key="6">
    <source>
        <dbReference type="PROSITE" id="PS50887"/>
    </source>
</evidence>